<dbReference type="OrthoDB" id="538336at2759"/>
<dbReference type="InterPro" id="IPR012258">
    <property type="entry name" value="Acyl-CoA_oxidase"/>
</dbReference>
<dbReference type="PANTHER" id="PTHR10909">
    <property type="entry name" value="ELECTRON TRANSPORT OXIDOREDUCTASE"/>
    <property type="match status" value="1"/>
</dbReference>
<protein>
    <submittedName>
        <fullName evidence="7">Acyl-CoA oxidase</fullName>
    </submittedName>
</protein>
<dbReference type="Proteomes" id="UP000050761">
    <property type="component" value="Unassembled WGS sequence"/>
</dbReference>
<dbReference type="Gene3D" id="2.40.110.10">
    <property type="entry name" value="Butyryl-CoA Dehydrogenase, subunit A, domain 2"/>
    <property type="match status" value="1"/>
</dbReference>
<name>A0A183F396_HELPZ</name>
<dbReference type="GO" id="GO:0005504">
    <property type="term" value="F:fatty acid binding"/>
    <property type="evidence" value="ECO:0007669"/>
    <property type="project" value="TreeGrafter"/>
</dbReference>
<sequence length="174" mass="19883">MKSMSSLDKYRRLATVNWKEVRLVVEGEDHVRIKVTCSRLILKDQIYSTLEKEPLFARNFDRPSLEELRELNHRRWKRIIELDLPVDVDVFYVPDDSVDELNTSPNVPGDSVDVLNTLATIVGCFCLTELGHGSNTQEIQTTATFDNGEFVFDCPSDEAIKCWAGNLCTLPYLL</sequence>
<dbReference type="EMBL" id="UZAH01000496">
    <property type="protein sequence ID" value="VDO19021.1"/>
    <property type="molecule type" value="Genomic_DNA"/>
</dbReference>
<evidence type="ECO:0000256" key="3">
    <source>
        <dbReference type="ARBA" id="ARBA00022630"/>
    </source>
</evidence>
<dbReference type="AlphaFoldDB" id="A0A183F396"/>
<dbReference type="GO" id="GO:0071949">
    <property type="term" value="F:FAD binding"/>
    <property type="evidence" value="ECO:0007669"/>
    <property type="project" value="InterPro"/>
</dbReference>
<dbReference type="GO" id="GO:0016402">
    <property type="term" value="F:pristanoyl-CoA oxidase activity"/>
    <property type="evidence" value="ECO:0007669"/>
    <property type="project" value="TreeGrafter"/>
</dbReference>
<evidence type="ECO:0000313" key="6">
    <source>
        <dbReference type="Proteomes" id="UP000050761"/>
    </source>
</evidence>
<dbReference type="GO" id="GO:0055088">
    <property type="term" value="P:lipid homeostasis"/>
    <property type="evidence" value="ECO:0007669"/>
    <property type="project" value="TreeGrafter"/>
</dbReference>
<reference evidence="5 6" key="1">
    <citation type="submission" date="2018-11" db="EMBL/GenBank/DDBJ databases">
        <authorList>
            <consortium name="Pathogen Informatics"/>
        </authorList>
    </citation>
    <scope>NUCLEOTIDE SEQUENCE [LARGE SCALE GENOMIC DNA]</scope>
</reference>
<evidence type="ECO:0000256" key="2">
    <source>
        <dbReference type="ARBA" id="ARBA00005189"/>
    </source>
</evidence>
<accession>A0A3P7TDN7</accession>
<evidence type="ECO:0000256" key="1">
    <source>
        <dbReference type="ARBA" id="ARBA00001974"/>
    </source>
</evidence>
<evidence type="ECO:0000256" key="4">
    <source>
        <dbReference type="ARBA" id="ARBA00022827"/>
    </source>
</evidence>
<evidence type="ECO:0000313" key="5">
    <source>
        <dbReference type="EMBL" id="VDO19021.1"/>
    </source>
</evidence>
<keyword evidence="6" id="KW-1185">Reference proteome</keyword>
<comment type="cofactor">
    <cofactor evidence="1">
        <name>FAD</name>
        <dbReference type="ChEBI" id="CHEBI:57692"/>
    </cofactor>
</comment>
<gene>
    <name evidence="5" type="ORF">HPBE_LOCUS639</name>
</gene>
<dbReference type="InterPro" id="IPR009100">
    <property type="entry name" value="AcylCoA_DH/oxidase_NM_dom_sf"/>
</dbReference>
<dbReference type="InterPro" id="IPR046373">
    <property type="entry name" value="Acyl-CoA_Oxase/DH_mid-dom_sf"/>
</dbReference>
<accession>A0A183F396</accession>
<dbReference type="PANTHER" id="PTHR10909:SF390">
    <property type="entry name" value="PEROXISOMAL ACYL-COENZYME A OXIDASE 3"/>
    <property type="match status" value="1"/>
</dbReference>
<proteinExistence type="predicted"/>
<keyword evidence="3" id="KW-0285">Flavoprotein</keyword>
<dbReference type="GO" id="GO:0033540">
    <property type="term" value="P:fatty acid beta-oxidation using acyl-CoA oxidase"/>
    <property type="evidence" value="ECO:0007669"/>
    <property type="project" value="TreeGrafter"/>
</dbReference>
<comment type="pathway">
    <text evidence="2">Lipid metabolism.</text>
</comment>
<organism evidence="6 7">
    <name type="scientific">Heligmosomoides polygyrus</name>
    <name type="common">Parasitic roundworm</name>
    <dbReference type="NCBI Taxonomy" id="6339"/>
    <lineage>
        <taxon>Eukaryota</taxon>
        <taxon>Metazoa</taxon>
        <taxon>Ecdysozoa</taxon>
        <taxon>Nematoda</taxon>
        <taxon>Chromadorea</taxon>
        <taxon>Rhabditida</taxon>
        <taxon>Rhabditina</taxon>
        <taxon>Rhabditomorpha</taxon>
        <taxon>Strongyloidea</taxon>
        <taxon>Heligmosomidae</taxon>
        <taxon>Heligmosomoides</taxon>
    </lineage>
</organism>
<keyword evidence="4" id="KW-0274">FAD</keyword>
<evidence type="ECO:0000313" key="7">
    <source>
        <dbReference type="WBParaSite" id="HPBE_0000063801-mRNA-1"/>
    </source>
</evidence>
<dbReference type="GO" id="GO:0005777">
    <property type="term" value="C:peroxisome"/>
    <property type="evidence" value="ECO:0007669"/>
    <property type="project" value="InterPro"/>
</dbReference>
<reference evidence="7" key="2">
    <citation type="submission" date="2019-09" db="UniProtKB">
        <authorList>
            <consortium name="WormBaseParasite"/>
        </authorList>
    </citation>
    <scope>IDENTIFICATION</scope>
</reference>
<dbReference type="WBParaSite" id="HPBE_0000063801-mRNA-1">
    <property type="protein sequence ID" value="HPBE_0000063801-mRNA-1"/>
    <property type="gene ID" value="HPBE_0000063801"/>
</dbReference>
<dbReference type="SUPFAM" id="SSF56645">
    <property type="entry name" value="Acyl-CoA dehydrogenase NM domain-like"/>
    <property type="match status" value="1"/>
</dbReference>